<dbReference type="AlphaFoldDB" id="W9GUM6"/>
<sequence>MCLVILVSTSQIDDNLRGQYVGFAMRDMSQGQRLRIALMMSSAPSAS</sequence>
<gene>
    <name evidence="1" type="ORF">N825_29595</name>
</gene>
<keyword evidence="2" id="KW-1185">Reference proteome</keyword>
<name>W9GUM6_9PROT</name>
<protein>
    <submittedName>
        <fullName evidence="1">Uncharacterized protein</fullName>
    </submittedName>
</protein>
<dbReference type="EMBL" id="AVFL01000052">
    <property type="protein sequence ID" value="EWY36112.1"/>
    <property type="molecule type" value="Genomic_DNA"/>
</dbReference>
<reference evidence="1 2" key="1">
    <citation type="submission" date="2013-08" db="EMBL/GenBank/DDBJ databases">
        <title>The genome sequence of Skermanella stibiiresistens.</title>
        <authorList>
            <person name="Zhu W."/>
            <person name="Wang G."/>
        </authorList>
    </citation>
    <scope>NUCLEOTIDE SEQUENCE [LARGE SCALE GENOMIC DNA]</scope>
    <source>
        <strain evidence="1 2">SB22</strain>
    </source>
</reference>
<dbReference type="Proteomes" id="UP000019486">
    <property type="component" value="Unassembled WGS sequence"/>
</dbReference>
<evidence type="ECO:0000313" key="1">
    <source>
        <dbReference type="EMBL" id="EWY36112.1"/>
    </source>
</evidence>
<accession>W9GUM6</accession>
<evidence type="ECO:0000313" key="2">
    <source>
        <dbReference type="Proteomes" id="UP000019486"/>
    </source>
</evidence>
<dbReference type="STRING" id="1385369.N825_29595"/>
<comment type="caution">
    <text evidence="1">The sequence shown here is derived from an EMBL/GenBank/DDBJ whole genome shotgun (WGS) entry which is preliminary data.</text>
</comment>
<organism evidence="1 2">
    <name type="scientific">Skermanella stibiiresistens SB22</name>
    <dbReference type="NCBI Taxonomy" id="1385369"/>
    <lineage>
        <taxon>Bacteria</taxon>
        <taxon>Pseudomonadati</taxon>
        <taxon>Pseudomonadota</taxon>
        <taxon>Alphaproteobacteria</taxon>
        <taxon>Rhodospirillales</taxon>
        <taxon>Azospirillaceae</taxon>
        <taxon>Skermanella</taxon>
    </lineage>
</organism>
<proteinExistence type="predicted"/>